<dbReference type="Proteomes" id="UP001501676">
    <property type="component" value="Unassembled WGS sequence"/>
</dbReference>
<keyword evidence="2" id="KW-0732">Signal</keyword>
<dbReference type="InterPro" id="IPR005135">
    <property type="entry name" value="Endo/exonuclease/phosphatase"/>
</dbReference>
<evidence type="ECO:0000256" key="2">
    <source>
        <dbReference type="SAM" id="SignalP"/>
    </source>
</evidence>
<dbReference type="PANTHER" id="PTHR42834:SF1">
    <property type="entry name" value="ENDONUCLEASE_EXONUCLEASE_PHOSPHATASE FAMILY PROTEIN (AFU_ORTHOLOGUE AFUA_3G09210)"/>
    <property type="match status" value="1"/>
</dbReference>
<organism evidence="4 5">
    <name type="scientific">Cryptosporangium minutisporangium</name>
    <dbReference type="NCBI Taxonomy" id="113569"/>
    <lineage>
        <taxon>Bacteria</taxon>
        <taxon>Bacillati</taxon>
        <taxon>Actinomycetota</taxon>
        <taxon>Actinomycetes</taxon>
        <taxon>Cryptosporangiales</taxon>
        <taxon>Cryptosporangiaceae</taxon>
        <taxon>Cryptosporangium</taxon>
    </lineage>
</organism>
<feature type="region of interest" description="Disordered" evidence="1">
    <location>
        <begin position="125"/>
        <end position="149"/>
    </location>
</feature>
<proteinExistence type="predicted"/>
<evidence type="ECO:0000256" key="1">
    <source>
        <dbReference type="SAM" id="MobiDB-lite"/>
    </source>
</evidence>
<dbReference type="CDD" id="cd04486">
    <property type="entry name" value="YhcR_OBF_like"/>
    <property type="match status" value="1"/>
</dbReference>
<reference evidence="5" key="1">
    <citation type="journal article" date="2019" name="Int. J. Syst. Evol. Microbiol.">
        <title>The Global Catalogue of Microorganisms (GCM) 10K type strain sequencing project: providing services to taxonomists for standard genome sequencing and annotation.</title>
        <authorList>
            <consortium name="The Broad Institute Genomics Platform"/>
            <consortium name="The Broad Institute Genome Sequencing Center for Infectious Disease"/>
            <person name="Wu L."/>
            <person name="Ma J."/>
        </authorList>
    </citation>
    <scope>NUCLEOTIDE SEQUENCE [LARGE SCALE GENOMIC DNA]</scope>
    <source>
        <strain evidence="5">JCM 9458</strain>
    </source>
</reference>
<evidence type="ECO:0000313" key="4">
    <source>
        <dbReference type="EMBL" id="GAA3385470.1"/>
    </source>
</evidence>
<protein>
    <recommendedName>
        <fullName evidence="3">Endonuclease/exonuclease/phosphatase domain-containing protein</fullName>
    </recommendedName>
</protein>
<dbReference type="InterPro" id="IPR036691">
    <property type="entry name" value="Endo/exonu/phosph_ase_sf"/>
</dbReference>
<feature type="signal peptide" evidence="2">
    <location>
        <begin position="1"/>
        <end position="26"/>
    </location>
</feature>
<dbReference type="EMBL" id="BAAAYN010000011">
    <property type="protein sequence ID" value="GAA3385470.1"/>
    <property type="molecule type" value="Genomic_DNA"/>
</dbReference>
<dbReference type="Gene3D" id="3.60.10.10">
    <property type="entry name" value="Endonuclease/exonuclease/phosphatase"/>
    <property type="match status" value="1"/>
</dbReference>
<keyword evidence="5" id="KW-1185">Reference proteome</keyword>
<feature type="chain" id="PRO_5047284277" description="Endonuclease/exonuclease/phosphatase domain-containing protein" evidence="2">
    <location>
        <begin position="27"/>
        <end position="596"/>
    </location>
</feature>
<name>A0ABP6SU72_9ACTN</name>
<dbReference type="SUPFAM" id="SSF56219">
    <property type="entry name" value="DNase I-like"/>
    <property type="match status" value="1"/>
</dbReference>
<dbReference type="Pfam" id="PF03372">
    <property type="entry name" value="Exo_endo_phos"/>
    <property type="match status" value="1"/>
</dbReference>
<dbReference type="PANTHER" id="PTHR42834">
    <property type="entry name" value="ENDONUCLEASE/EXONUCLEASE/PHOSPHATASE FAMILY PROTEIN (AFU_ORTHOLOGUE AFUA_3G09210)"/>
    <property type="match status" value="1"/>
</dbReference>
<feature type="domain" description="Endonuclease/exonuclease/phosphatase" evidence="3">
    <location>
        <begin position="297"/>
        <end position="586"/>
    </location>
</feature>
<accession>A0ABP6SU72</accession>
<dbReference type="RefSeq" id="WP_345727641.1">
    <property type="nucleotide sequence ID" value="NZ_BAAAYN010000011.1"/>
</dbReference>
<sequence length="596" mass="61650">MVRRVTVAATGLLLVGGVLASAPAQAATAVRIHDVQGAAHVSPLRGQVVSVPGIVTARASNGFYLQDPQPDRDSRTSEAVLVYTGSAPAVAVGDAVTVEGTVTEFRPGGADGTANLATTQISTPTVTVTSSGNPLPAPTVLGAGGRRPPTTVVENDANGDVEAGGRFDPASDGLDFYESLEAMRVQVNDAVAVGPTNSFNELPVLADRGRGAGPRSVRGGIVLRPDDANPERVILDDGLGFAPPKVDVGAAATGPAVGVVSYGFGNVKVVLTAAAAFSGTRSPETTRADTRAELSVATFNVENLDPSDPPAKFARLASIIVGNLRAPDVVALEEVQDNNGATNDGTVAADRTYATLIAAIAAAGGPTYAYRQIDPVNNQDGGEPGGNIRVGFLYAASRGVSPAPAPAGDATSPVTVTENGHLSLNPGRIAPADAAWADSRKPLAGEFTYRGRSVFVIANHFVSKGGDQPLFGRYQPPAQPSATKRVAQATLVNGFVKRLLAADPQALVAVVGDLNDFEFSRTVQTVAGRQLVDLPATLPVGERYTYVYDGNSQVLDHILISRAAARSYSYDIVHVNAEYTDQASDHDPQLVRLRVS</sequence>
<gene>
    <name evidence="4" type="ORF">GCM10020369_19140</name>
</gene>
<comment type="caution">
    <text evidence="4">The sequence shown here is derived from an EMBL/GenBank/DDBJ whole genome shotgun (WGS) entry which is preliminary data.</text>
</comment>
<evidence type="ECO:0000313" key="5">
    <source>
        <dbReference type="Proteomes" id="UP001501676"/>
    </source>
</evidence>
<evidence type="ECO:0000259" key="3">
    <source>
        <dbReference type="Pfam" id="PF03372"/>
    </source>
</evidence>